<evidence type="ECO:0000313" key="7">
    <source>
        <dbReference type="EMBL" id="MBB3064393.1"/>
    </source>
</evidence>
<evidence type="ECO:0000256" key="5">
    <source>
        <dbReference type="HAMAP-Rule" id="MF_00295"/>
    </source>
</evidence>
<keyword evidence="5" id="KW-0486">Methionine biosynthesis</keyword>
<evidence type="ECO:0000256" key="1">
    <source>
        <dbReference type="ARBA" id="ARBA00022490"/>
    </source>
</evidence>
<keyword evidence="4 5" id="KW-0012">Acyltransferase</keyword>
<feature type="active site" description="Acyl-thioester intermediate" evidence="5 6">
    <location>
        <position position="142"/>
    </location>
</feature>
<evidence type="ECO:0000313" key="8">
    <source>
        <dbReference type="Proteomes" id="UP000581135"/>
    </source>
</evidence>
<comment type="catalytic activity">
    <reaction evidence="5">
        <text>L-homoserine + acetyl-CoA = O-acetyl-L-homoserine + CoA</text>
        <dbReference type="Rhea" id="RHEA:13701"/>
        <dbReference type="ChEBI" id="CHEBI:57287"/>
        <dbReference type="ChEBI" id="CHEBI:57288"/>
        <dbReference type="ChEBI" id="CHEBI:57476"/>
        <dbReference type="ChEBI" id="CHEBI:57716"/>
        <dbReference type="EC" id="2.3.1.31"/>
    </reaction>
</comment>
<gene>
    <name evidence="5" type="primary">metAA</name>
    <name evidence="7" type="ORF">FHR98_000665</name>
</gene>
<reference evidence="7 8" key="1">
    <citation type="submission" date="2020-08" db="EMBL/GenBank/DDBJ databases">
        <title>Genomic Encyclopedia of Type Strains, Phase III (KMG-III): the genomes of soil and plant-associated and newly described type strains.</title>
        <authorList>
            <person name="Whitman W."/>
        </authorList>
    </citation>
    <scope>NUCLEOTIDE SEQUENCE [LARGE SCALE GENOMIC DNA]</scope>
    <source>
        <strain evidence="7 8">CECT 8803</strain>
    </source>
</reference>
<protein>
    <recommendedName>
        <fullName evidence="5">Homoserine O-acetyltransferase</fullName>
        <shortName evidence="5">HAT</shortName>
        <ecNumber evidence="5">2.3.1.31</ecNumber>
    </recommendedName>
    <alternativeName>
        <fullName evidence="5">Homoserine transacetylase</fullName>
        <shortName evidence="5">HTA</shortName>
    </alternativeName>
</protein>
<dbReference type="HAMAP" id="MF_00295">
    <property type="entry name" value="MetA_acyltransf"/>
    <property type="match status" value="1"/>
</dbReference>
<dbReference type="CDD" id="cd03131">
    <property type="entry name" value="GATase1_HTS"/>
    <property type="match status" value="1"/>
</dbReference>
<feature type="site" description="Important for acyl-CoA specificity" evidence="5">
    <location>
        <position position="111"/>
    </location>
</feature>
<dbReference type="EC" id="2.3.1.31" evidence="5"/>
<evidence type="ECO:0000256" key="6">
    <source>
        <dbReference type="PIRSR" id="PIRSR000450-1"/>
    </source>
</evidence>
<dbReference type="GO" id="GO:0004414">
    <property type="term" value="F:homoserine O-acetyltransferase activity"/>
    <property type="evidence" value="ECO:0007669"/>
    <property type="project" value="UniProtKB-EC"/>
</dbReference>
<dbReference type="GO" id="GO:0019281">
    <property type="term" value="P:L-methionine biosynthetic process from homoserine via O-succinyl-L-homoserine and cystathionine"/>
    <property type="evidence" value="ECO:0007669"/>
    <property type="project" value="InterPro"/>
</dbReference>
<dbReference type="PANTHER" id="PTHR20919">
    <property type="entry name" value="HOMOSERINE O-SUCCINYLTRANSFERASE"/>
    <property type="match status" value="1"/>
</dbReference>
<dbReference type="InterPro" id="IPR005697">
    <property type="entry name" value="HST_MetA"/>
</dbReference>
<comment type="caution">
    <text evidence="7">The sequence shown here is derived from an EMBL/GenBank/DDBJ whole genome shotgun (WGS) entry which is preliminary data.</text>
</comment>
<dbReference type="RefSeq" id="WP_183415224.1">
    <property type="nucleotide sequence ID" value="NZ_JACHXA010000002.1"/>
</dbReference>
<comment type="function">
    <text evidence="5">Transfers an acetyl group from acetyl-CoA to L-homoserine, forming acetyl-L-homoserine.</text>
</comment>
<accession>A0A839SU08</accession>
<feature type="site" description="Important for substrate specificity" evidence="5">
    <location>
        <position position="192"/>
    </location>
</feature>
<organism evidence="7 8">
    <name type="scientific">Limibacillus halophilus</name>
    <dbReference type="NCBI Taxonomy" id="1579333"/>
    <lineage>
        <taxon>Bacteria</taxon>
        <taxon>Pseudomonadati</taxon>
        <taxon>Pseudomonadota</taxon>
        <taxon>Alphaproteobacteria</taxon>
        <taxon>Rhodospirillales</taxon>
        <taxon>Rhodovibrionaceae</taxon>
        <taxon>Limibacillus</taxon>
    </lineage>
</organism>
<comment type="pathway">
    <text evidence="5">Amino-acid biosynthesis; L-methionine biosynthesis via de novo pathway; O-acetyl-L-homoserine from L-homoserine: step 1/1.</text>
</comment>
<dbReference type="PIRSF" id="PIRSF000450">
    <property type="entry name" value="H_ser_succinyltr"/>
    <property type="match status" value="1"/>
</dbReference>
<feature type="binding site" evidence="5">
    <location>
        <position position="163"/>
    </location>
    <ligand>
        <name>substrate</name>
    </ligand>
</feature>
<dbReference type="UniPathway" id="UPA00051">
    <property type="reaction ID" value="UER00074"/>
</dbReference>
<dbReference type="AlphaFoldDB" id="A0A839SU08"/>
<dbReference type="Pfam" id="PF04204">
    <property type="entry name" value="HTS"/>
    <property type="match status" value="1"/>
</dbReference>
<comment type="caution">
    <text evidence="5">Lacks conserved residue(s) required for the propagation of feature annotation.</text>
</comment>
<feature type="binding site" evidence="5">
    <location>
        <position position="249"/>
    </location>
    <ligand>
        <name>substrate</name>
    </ligand>
</feature>
<dbReference type="Proteomes" id="UP000581135">
    <property type="component" value="Unassembled WGS sequence"/>
</dbReference>
<dbReference type="EMBL" id="JACHXA010000002">
    <property type="protein sequence ID" value="MBB3064393.1"/>
    <property type="molecule type" value="Genomic_DNA"/>
</dbReference>
<evidence type="ECO:0000256" key="4">
    <source>
        <dbReference type="ARBA" id="ARBA00023315"/>
    </source>
</evidence>
<feature type="binding site" evidence="5">
    <location>
        <position position="192"/>
    </location>
    <ligand>
        <name>substrate</name>
    </ligand>
</feature>
<keyword evidence="8" id="KW-1185">Reference proteome</keyword>
<evidence type="ECO:0000256" key="3">
    <source>
        <dbReference type="ARBA" id="ARBA00022679"/>
    </source>
</evidence>
<dbReference type="GO" id="GO:0008899">
    <property type="term" value="F:homoserine O-succinyltransferase activity"/>
    <property type="evidence" value="ECO:0007669"/>
    <property type="project" value="UniProtKB-UniRule"/>
</dbReference>
<dbReference type="PANTHER" id="PTHR20919:SF0">
    <property type="entry name" value="HOMOSERINE O-SUCCINYLTRANSFERASE"/>
    <property type="match status" value="1"/>
</dbReference>
<keyword evidence="2 5" id="KW-0028">Amino-acid biosynthesis</keyword>
<feature type="active site" description="Proton acceptor" evidence="5">
    <location>
        <position position="235"/>
    </location>
</feature>
<proteinExistence type="inferred from homology"/>
<dbReference type="NCBIfam" id="TIGR01001">
    <property type="entry name" value="metA"/>
    <property type="match status" value="1"/>
</dbReference>
<name>A0A839SU08_9PROT</name>
<feature type="active site" evidence="5">
    <location>
        <position position="237"/>
    </location>
</feature>
<dbReference type="GO" id="GO:0005737">
    <property type="term" value="C:cytoplasm"/>
    <property type="evidence" value="ECO:0007669"/>
    <property type="project" value="UniProtKB-SubCell"/>
</dbReference>
<comment type="subcellular location">
    <subcellularLocation>
        <location evidence="5">Cytoplasm</location>
    </subcellularLocation>
</comment>
<dbReference type="InterPro" id="IPR033752">
    <property type="entry name" value="MetA_family"/>
</dbReference>
<dbReference type="Gene3D" id="3.40.50.880">
    <property type="match status" value="1"/>
</dbReference>
<comment type="similarity">
    <text evidence="5">Belongs to the MetA family.</text>
</comment>
<evidence type="ECO:0000256" key="2">
    <source>
        <dbReference type="ARBA" id="ARBA00022605"/>
    </source>
</evidence>
<sequence>MPIKIPNELPARAILESEGVPVIQESDAMRQDIRPLRVALLNLMPEKIRTETQLARVLGSTPLQIEMTLLRTGSYTGRNTPMEHLLTFYQTWEDVKEQKFDALIITGAPVEQMPFEDVVYWNELQQIFDWADTNVFSSFFICWGAQAALYHYHGVPKYDLDGKMFGVFPHAVDQHASPLVAGFDDIFHCPVSRYTEVRRKDVEPIQGLEILADSADSGLCLLEERAKRRVFIFNHLEYDGDTLKREFQRDHAAGLDTALPRNYFQGDDPSQPPRVAWRAHRNLLYGNWINDLYQHAPFDLQKIGKTR</sequence>
<keyword evidence="3 5" id="KW-0808">Transferase</keyword>
<dbReference type="InterPro" id="IPR029062">
    <property type="entry name" value="Class_I_gatase-like"/>
</dbReference>
<keyword evidence="1 5" id="KW-0963">Cytoplasm</keyword>
<dbReference type="SUPFAM" id="SSF52317">
    <property type="entry name" value="Class I glutamine amidotransferase-like"/>
    <property type="match status" value="1"/>
</dbReference>